<evidence type="ECO:0000313" key="1">
    <source>
        <dbReference type="EMBL" id="VDP24131.1"/>
    </source>
</evidence>
<keyword evidence="2" id="KW-1185">Reference proteome</keyword>
<dbReference type="AlphaFoldDB" id="A0A183A0S4"/>
<protein>
    <submittedName>
        <fullName evidence="3">Mitochondrial ribosomal protein L3</fullName>
    </submittedName>
</protein>
<organism evidence="3">
    <name type="scientific">Echinostoma caproni</name>
    <dbReference type="NCBI Taxonomy" id="27848"/>
    <lineage>
        <taxon>Eukaryota</taxon>
        <taxon>Metazoa</taxon>
        <taxon>Spiralia</taxon>
        <taxon>Lophotrochozoa</taxon>
        <taxon>Platyhelminthes</taxon>
        <taxon>Trematoda</taxon>
        <taxon>Digenea</taxon>
        <taxon>Plagiorchiida</taxon>
        <taxon>Echinostomata</taxon>
        <taxon>Echinostomatoidea</taxon>
        <taxon>Echinostomatidae</taxon>
        <taxon>Echinostoma</taxon>
    </lineage>
</organism>
<dbReference type="WBParaSite" id="ECPE_0000055901-mRNA-1">
    <property type="protein sequence ID" value="ECPE_0000055901-mRNA-1"/>
    <property type="gene ID" value="ECPE_0000055901"/>
</dbReference>
<dbReference type="OrthoDB" id="1773at2759"/>
<evidence type="ECO:0000313" key="3">
    <source>
        <dbReference type="WBParaSite" id="ECPE_0000055901-mRNA-1"/>
    </source>
</evidence>
<dbReference type="Proteomes" id="UP000272942">
    <property type="component" value="Unassembled WGS sequence"/>
</dbReference>
<dbReference type="Gene3D" id="3.20.20.60">
    <property type="entry name" value="Phosphoenolpyruvate-binding domains"/>
    <property type="match status" value="1"/>
</dbReference>
<proteinExistence type="predicted"/>
<accession>A0A183A0S4</accession>
<evidence type="ECO:0000313" key="2">
    <source>
        <dbReference type="Proteomes" id="UP000272942"/>
    </source>
</evidence>
<name>A0A183A0S4_9TREM</name>
<sequence>MFRLLRTCGLRTVSLLSQPHAWSSNDAAAAVSHSLTSEHLWRSFFYVPGNKEKMFQKIAQLPSKLSPTEFGSHIPDLIVLDCEDAVGLDEKVCPRVFSSLTCYLGNFSGAVLPTKLKNTGLIK</sequence>
<gene>
    <name evidence="1" type="ORF">ECPE_LOCUS559</name>
</gene>
<reference evidence="1 2" key="2">
    <citation type="submission" date="2018-11" db="EMBL/GenBank/DDBJ databases">
        <authorList>
            <consortium name="Pathogen Informatics"/>
        </authorList>
    </citation>
    <scope>NUCLEOTIDE SEQUENCE [LARGE SCALE GENOMIC DNA]</scope>
    <source>
        <strain evidence="1 2">Egypt</strain>
    </source>
</reference>
<reference evidence="3" key="1">
    <citation type="submission" date="2016-06" db="UniProtKB">
        <authorList>
            <consortium name="WormBaseParasite"/>
        </authorList>
    </citation>
    <scope>IDENTIFICATION</scope>
</reference>
<dbReference type="InterPro" id="IPR040442">
    <property type="entry name" value="Pyrv_kinase-like_dom_sf"/>
</dbReference>
<dbReference type="EMBL" id="UZAN01001946">
    <property type="protein sequence ID" value="VDP24131.1"/>
    <property type="molecule type" value="Genomic_DNA"/>
</dbReference>